<name>A0A8H5LPQ9_9AGAR</name>
<accession>A0A8H5LPQ9</accession>
<evidence type="ECO:0000256" key="4">
    <source>
        <dbReference type="ARBA" id="ARBA00022801"/>
    </source>
</evidence>
<dbReference type="OrthoDB" id="3064516at2759"/>
<dbReference type="PANTHER" id="PTHR43808:SF8">
    <property type="entry name" value="PEPTIDASE M20 DIMERISATION DOMAIN-CONTAINING PROTEIN"/>
    <property type="match status" value="1"/>
</dbReference>
<dbReference type="PANTHER" id="PTHR43808">
    <property type="entry name" value="ACETYLORNITHINE DEACETYLASE"/>
    <property type="match status" value="1"/>
</dbReference>
<comment type="caution">
    <text evidence="7">The sequence shown here is derived from an EMBL/GenBank/DDBJ whole genome shotgun (WGS) entry which is preliminary data.</text>
</comment>
<evidence type="ECO:0000259" key="6">
    <source>
        <dbReference type="Pfam" id="PF07687"/>
    </source>
</evidence>
<keyword evidence="5" id="KW-0862">Zinc</keyword>
<protein>
    <recommendedName>
        <fullName evidence="6">Peptidase M20 dimerisation domain-containing protein</fullName>
    </recommendedName>
</protein>
<reference evidence="7 8" key="1">
    <citation type="journal article" date="2020" name="ISME J.">
        <title>Uncovering the hidden diversity of litter-decomposition mechanisms in mushroom-forming fungi.</title>
        <authorList>
            <person name="Floudas D."/>
            <person name="Bentzer J."/>
            <person name="Ahren D."/>
            <person name="Johansson T."/>
            <person name="Persson P."/>
            <person name="Tunlid A."/>
        </authorList>
    </citation>
    <scope>NUCLEOTIDE SEQUENCE [LARGE SCALE GENOMIC DNA]</scope>
    <source>
        <strain evidence="7 8">CBS 291.85</strain>
    </source>
</reference>
<dbReference type="Proteomes" id="UP000559256">
    <property type="component" value="Unassembled WGS sequence"/>
</dbReference>
<comment type="cofactor">
    <cofactor evidence="1">
        <name>Zn(2+)</name>
        <dbReference type="ChEBI" id="CHEBI:29105"/>
    </cofactor>
</comment>
<dbReference type="GO" id="GO:0016787">
    <property type="term" value="F:hydrolase activity"/>
    <property type="evidence" value="ECO:0007669"/>
    <property type="project" value="UniProtKB-KW"/>
</dbReference>
<dbReference type="AlphaFoldDB" id="A0A8H5LPQ9"/>
<dbReference type="Gene3D" id="3.40.630.10">
    <property type="entry name" value="Zn peptidases"/>
    <property type="match status" value="1"/>
</dbReference>
<evidence type="ECO:0000256" key="5">
    <source>
        <dbReference type="ARBA" id="ARBA00022833"/>
    </source>
</evidence>
<evidence type="ECO:0000313" key="8">
    <source>
        <dbReference type="Proteomes" id="UP000559256"/>
    </source>
</evidence>
<evidence type="ECO:0000256" key="2">
    <source>
        <dbReference type="ARBA" id="ARBA00006247"/>
    </source>
</evidence>
<keyword evidence="4" id="KW-0378">Hydrolase</keyword>
<keyword evidence="8" id="KW-1185">Reference proteome</keyword>
<dbReference type="SUPFAM" id="SSF55031">
    <property type="entry name" value="Bacterial exopeptidase dimerisation domain"/>
    <property type="match status" value="1"/>
</dbReference>
<gene>
    <name evidence="7" type="ORF">D9758_008120</name>
</gene>
<sequence>MKAASRMGLRWKYIIFGEPTEAKLALGHKGILLLQLSATGKPCHSGYPYLGSSANHDLIPVLNKFLQLELPVDTKLGPSTVNVGTMHGGEAPNILSPSATATISIRVSTSFEEVKSSAVSILSQHFSISYKILAEYLPQKLHSDVPGFETINIGYGTDIPFLEGHDTDDVKKFLYGPGSIFVAHTNEEHVSVWKS</sequence>
<dbReference type="Pfam" id="PF07687">
    <property type="entry name" value="M20_dimer"/>
    <property type="match status" value="1"/>
</dbReference>
<comment type="similarity">
    <text evidence="2">Belongs to the peptidase M20A family.</text>
</comment>
<dbReference type="Gene3D" id="3.30.70.360">
    <property type="match status" value="1"/>
</dbReference>
<evidence type="ECO:0000256" key="3">
    <source>
        <dbReference type="ARBA" id="ARBA00022723"/>
    </source>
</evidence>
<dbReference type="InterPro" id="IPR036264">
    <property type="entry name" value="Bact_exopeptidase_dim_dom"/>
</dbReference>
<dbReference type="InterPro" id="IPR050072">
    <property type="entry name" value="Peptidase_M20A"/>
</dbReference>
<evidence type="ECO:0000256" key="1">
    <source>
        <dbReference type="ARBA" id="ARBA00001947"/>
    </source>
</evidence>
<dbReference type="EMBL" id="JAACJM010000030">
    <property type="protein sequence ID" value="KAF5364899.1"/>
    <property type="molecule type" value="Genomic_DNA"/>
</dbReference>
<evidence type="ECO:0000313" key="7">
    <source>
        <dbReference type="EMBL" id="KAF5364899.1"/>
    </source>
</evidence>
<keyword evidence="3" id="KW-0479">Metal-binding</keyword>
<proteinExistence type="inferred from homology"/>
<organism evidence="7 8">
    <name type="scientific">Tetrapyrgos nigripes</name>
    <dbReference type="NCBI Taxonomy" id="182062"/>
    <lineage>
        <taxon>Eukaryota</taxon>
        <taxon>Fungi</taxon>
        <taxon>Dikarya</taxon>
        <taxon>Basidiomycota</taxon>
        <taxon>Agaricomycotina</taxon>
        <taxon>Agaricomycetes</taxon>
        <taxon>Agaricomycetidae</taxon>
        <taxon>Agaricales</taxon>
        <taxon>Marasmiineae</taxon>
        <taxon>Marasmiaceae</taxon>
        <taxon>Tetrapyrgos</taxon>
    </lineage>
</organism>
<feature type="domain" description="Peptidase M20 dimerisation" evidence="6">
    <location>
        <begin position="27"/>
        <end position="125"/>
    </location>
</feature>
<dbReference type="InterPro" id="IPR011650">
    <property type="entry name" value="Peptidase_M20_dimer"/>
</dbReference>